<dbReference type="InterPro" id="IPR000297">
    <property type="entry name" value="PPIase_PpiC"/>
</dbReference>
<dbReference type="SUPFAM" id="SSF109998">
    <property type="entry name" value="Triger factor/SurA peptide-binding domain-like"/>
    <property type="match status" value="1"/>
</dbReference>
<dbReference type="EMBL" id="JABBJJ010000071">
    <property type="protein sequence ID" value="NMO16555.1"/>
    <property type="molecule type" value="Genomic_DNA"/>
</dbReference>
<gene>
    <name evidence="3" type="ORF">HG543_17070</name>
</gene>
<dbReference type="Pfam" id="PF13623">
    <property type="entry name" value="SurA_N_2"/>
    <property type="match status" value="1"/>
</dbReference>
<protein>
    <recommendedName>
        <fullName evidence="2">PpiC domain-containing protein</fullName>
    </recommendedName>
</protein>
<dbReference type="RefSeq" id="WP_169345843.1">
    <property type="nucleotide sequence ID" value="NZ_JABBJJ010000071.1"/>
</dbReference>
<evidence type="ECO:0000259" key="2">
    <source>
        <dbReference type="Pfam" id="PF13145"/>
    </source>
</evidence>
<evidence type="ECO:0000313" key="4">
    <source>
        <dbReference type="Proteomes" id="UP000518300"/>
    </source>
</evidence>
<evidence type="ECO:0000256" key="1">
    <source>
        <dbReference type="SAM" id="SignalP"/>
    </source>
</evidence>
<dbReference type="GO" id="GO:0003755">
    <property type="term" value="F:peptidyl-prolyl cis-trans isomerase activity"/>
    <property type="evidence" value="ECO:0007669"/>
    <property type="project" value="InterPro"/>
</dbReference>
<proteinExistence type="predicted"/>
<dbReference type="AlphaFoldDB" id="A0A848LGP3"/>
<name>A0A848LGP3_9BACT</name>
<dbReference type="Gene3D" id="1.10.4030.10">
    <property type="entry name" value="Porin chaperone SurA, peptide-binding domain"/>
    <property type="match status" value="1"/>
</dbReference>
<dbReference type="PANTHER" id="PTHR47245:SF2">
    <property type="entry name" value="PEPTIDYL-PROLYL CIS-TRANS ISOMERASE HP_0175-RELATED"/>
    <property type="match status" value="1"/>
</dbReference>
<reference evidence="3 4" key="1">
    <citation type="submission" date="2020-04" db="EMBL/GenBank/DDBJ databases">
        <title>Draft genome of Pyxidicoccus fallax type strain.</title>
        <authorList>
            <person name="Whitworth D.E."/>
        </authorList>
    </citation>
    <scope>NUCLEOTIDE SEQUENCE [LARGE SCALE GENOMIC DNA]</scope>
    <source>
        <strain evidence="3 4">DSM 14698</strain>
    </source>
</reference>
<evidence type="ECO:0000313" key="3">
    <source>
        <dbReference type="EMBL" id="NMO16555.1"/>
    </source>
</evidence>
<comment type="caution">
    <text evidence="3">The sequence shown here is derived from an EMBL/GenBank/DDBJ whole genome shotgun (WGS) entry which is preliminary data.</text>
</comment>
<feature type="domain" description="PpiC" evidence="2">
    <location>
        <begin position="170"/>
        <end position="285"/>
    </location>
</feature>
<dbReference type="Proteomes" id="UP000518300">
    <property type="component" value="Unassembled WGS sequence"/>
</dbReference>
<sequence>MLGWPRDLWLLNKKSLLQWRALGPAALLASTAIAAAPSELWDEPGPVAVVDGHEVSRSRFERLVNARRNSLQGRRVESGSAADKALQAAVASQLVDEALIEAAARGADIRVTEREVDSALDACSRHVGGSANLRALVDSRFSTLEELRTQLRIALLFERAAGLANAPELPEAVLREHYERTVGAFAVVEFSIEEETVAVAVTDAPEELARKQAQAAELRGRVGAQGSKARRRRVSEMDLAPELREAIAGLEEGGVTPVVRTAEGYVVAKLVKRHPPARPSFESVRGALADELRHIARRQQARGFMDTLRKEADVLNDAAARHEASVPAASDEGLASVAPQPAGAVRPSAVVAGPLAPTPSVSLLTRFDALPRQCGNWASILGEVRP</sequence>
<feature type="chain" id="PRO_5032985958" description="PpiC domain-containing protein" evidence="1">
    <location>
        <begin position="35"/>
        <end position="386"/>
    </location>
</feature>
<dbReference type="InterPro" id="IPR027304">
    <property type="entry name" value="Trigger_fact/SurA_dom_sf"/>
</dbReference>
<dbReference type="Gene3D" id="3.10.50.40">
    <property type="match status" value="1"/>
</dbReference>
<keyword evidence="1" id="KW-0732">Signal</keyword>
<organism evidence="3 4">
    <name type="scientific">Pyxidicoccus fallax</name>
    <dbReference type="NCBI Taxonomy" id="394095"/>
    <lineage>
        <taxon>Bacteria</taxon>
        <taxon>Pseudomonadati</taxon>
        <taxon>Myxococcota</taxon>
        <taxon>Myxococcia</taxon>
        <taxon>Myxococcales</taxon>
        <taxon>Cystobacterineae</taxon>
        <taxon>Myxococcaceae</taxon>
        <taxon>Pyxidicoccus</taxon>
    </lineage>
</organism>
<accession>A0A848LGP3</accession>
<dbReference type="InterPro" id="IPR050245">
    <property type="entry name" value="PrsA_foldase"/>
</dbReference>
<dbReference type="PANTHER" id="PTHR47245">
    <property type="entry name" value="PEPTIDYLPROLYL ISOMERASE"/>
    <property type="match status" value="1"/>
</dbReference>
<dbReference type="Pfam" id="PF13145">
    <property type="entry name" value="Rotamase_2"/>
    <property type="match status" value="1"/>
</dbReference>
<feature type="signal peptide" evidence="1">
    <location>
        <begin position="1"/>
        <end position="34"/>
    </location>
</feature>
<keyword evidence="4" id="KW-1185">Reference proteome</keyword>
<dbReference type="InterPro" id="IPR046357">
    <property type="entry name" value="PPIase_dom_sf"/>
</dbReference>